<evidence type="ECO:0000313" key="4">
    <source>
        <dbReference type="EMBL" id="OAE18122.1"/>
    </source>
</evidence>
<gene>
    <name evidence="4" type="ORF">AXG93_4101s1090</name>
</gene>
<dbReference type="PANTHER" id="PTHR45374">
    <property type="entry name" value="GLUTATHIONE S-TRANSFERASE TCHQD"/>
    <property type="match status" value="1"/>
</dbReference>
<dbReference type="InterPro" id="IPR036282">
    <property type="entry name" value="Glutathione-S-Trfase_C_sf"/>
</dbReference>
<evidence type="ECO:0000313" key="5">
    <source>
        <dbReference type="Proteomes" id="UP000077202"/>
    </source>
</evidence>
<feature type="compositionally biased region" description="Basic residues" evidence="1">
    <location>
        <begin position="38"/>
        <end position="49"/>
    </location>
</feature>
<feature type="compositionally biased region" description="Basic and acidic residues" evidence="1">
    <location>
        <begin position="28"/>
        <end position="37"/>
    </location>
</feature>
<dbReference type="EMBL" id="LVLJ01004129">
    <property type="protein sequence ID" value="OAE18122.1"/>
    <property type="molecule type" value="Genomic_DNA"/>
</dbReference>
<accession>A0A176VCP1</accession>
<proteinExistence type="predicted"/>
<feature type="region of interest" description="Disordered" evidence="1">
    <location>
        <begin position="1"/>
        <end position="73"/>
    </location>
</feature>
<feature type="domain" description="GST C-terminal" evidence="3">
    <location>
        <begin position="199"/>
        <end position="360"/>
    </location>
</feature>
<dbReference type="PROSITE" id="PS50405">
    <property type="entry name" value="GST_CTER"/>
    <property type="match status" value="1"/>
</dbReference>
<dbReference type="Gene3D" id="1.20.1050.10">
    <property type="match status" value="1"/>
</dbReference>
<dbReference type="Pfam" id="PF13409">
    <property type="entry name" value="GST_N_2"/>
    <property type="match status" value="1"/>
</dbReference>
<dbReference type="PANTHER" id="PTHR45374:SF2">
    <property type="entry name" value="TCHQD CLASS GLUTATHIONE S-TRANSFERASE"/>
    <property type="match status" value="1"/>
</dbReference>
<dbReference type="Proteomes" id="UP000077202">
    <property type="component" value="Unassembled WGS sequence"/>
</dbReference>
<keyword evidence="5" id="KW-1185">Reference proteome</keyword>
<dbReference type="InterPro" id="IPR036249">
    <property type="entry name" value="Thioredoxin-like_sf"/>
</dbReference>
<dbReference type="InterPro" id="IPR010987">
    <property type="entry name" value="Glutathione-S-Trfase_C-like"/>
</dbReference>
<feature type="domain" description="GST N-terminal" evidence="2">
    <location>
        <begin position="116"/>
        <end position="197"/>
    </location>
</feature>
<reference evidence="4" key="1">
    <citation type="submission" date="2016-03" db="EMBL/GenBank/DDBJ databases">
        <title>Mechanisms controlling the formation of the plant cell surface in tip-growing cells are functionally conserved among land plants.</title>
        <authorList>
            <person name="Honkanen S."/>
            <person name="Jones V.A."/>
            <person name="Morieri G."/>
            <person name="Champion C."/>
            <person name="Hetherington A.J."/>
            <person name="Kelly S."/>
            <person name="Saint-Marcoux D."/>
            <person name="Proust H."/>
            <person name="Prescott H."/>
            <person name="Dolan L."/>
        </authorList>
    </citation>
    <scope>NUCLEOTIDE SEQUENCE [LARGE SCALE GENOMIC DNA]</scope>
    <source>
        <tissue evidence="4">Whole gametophyte</tissue>
    </source>
</reference>
<dbReference type="InterPro" id="IPR004045">
    <property type="entry name" value="Glutathione_S-Trfase_N"/>
</dbReference>
<dbReference type="PROSITE" id="PS50404">
    <property type="entry name" value="GST_NTER"/>
    <property type="match status" value="1"/>
</dbReference>
<organism evidence="4 5">
    <name type="scientific">Marchantia polymorpha subsp. ruderalis</name>
    <dbReference type="NCBI Taxonomy" id="1480154"/>
    <lineage>
        <taxon>Eukaryota</taxon>
        <taxon>Viridiplantae</taxon>
        <taxon>Streptophyta</taxon>
        <taxon>Embryophyta</taxon>
        <taxon>Marchantiophyta</taxon>
        <taxon>Marchantiopsida</taxon>
        <taxon>Marchantiidae</taxon>
        <taxon>Marchantiales</taxon>
        <taxon>Marchantiaceae</taxon>
        <taxon>Marchantia</taxon>
    </lineage>
</organism>
<evidence type="ECO:0000256" key="1">
    <source>
        <dbReference type="SAM" id="MobiDB-lite"/>
    </source>
</evidence>
<dbReference type="GO" id="GO:0004364">
    <property type="term" value="F:glutathione transferase activity"/>
    <property type="evidence" value="ECO:0007669"/>
    <property type="project" value="InterPro"/>
</dbReference>
<protein>
    <recommendedName>
        <fullName evidence="6">TCHQD class glutathione S-transferase</fullName>
    </recommendedName>
</protein>
<sequence>MVPPFDCGPAEPNSGNTTRNEPEANGFEEGRPTDRSVHTRIVHAPRRMTCRAPPRFLPRAATGDRQRSGGQPRTGVAWIESLRAREPEDIGLCIVRFQVCEVDSISDRTKGEMAGALPVFYTYPLAFNPAKAKIALDECNIKYVEKKIDILSGQSLEPWFLKLNPGAWAPTLVVGENVICESAEIVKWADAQGTPLGGDKVDRQFIDQWVQKVDNWDGNLFAAAFGPAGGVLKITTEHKIKICEAQAKRNPDLAELYQKKAAAMKAQIEEPNDKAKCEANKAQLISLLDEAESRLATASYLAGEEYSIADVIFTPCLYRIPQVKLDKELIESRNNVQKYWASLKKRPSYKKAFGVSESPLSTASTVIPAFGKILLSKITKKY</sequence>
<dbReference type="InterPro" id="IPR044617">
    <property type="entry name" value="TCHQD"/>
</dbReference>
<evidence type="ECO:0000259" key="3">
    <source>
        <dbReference type="PROSITE" id="PS50405"/>
    </source>
</evidence>
<evidence type="ECO:0008006" key="6">
    <source>
        <dbReference type="Google" id="ProtNLM"/>
    </source>
</evidence>
<evidence type="ECO:0000259" key="2">
    <source>
        <dbReference type="PROSITE" id="PS50404"/>
    </source>
</evidence>
<dbReference type="InterPro" id="IPR040079">
    <property type="entry name" value="Glutathione_S-Trfase"/>
</dbReference>
<dbReference type="Pfam" id="PF00043">
    <property type="entry name" value="GST_C"/>
    <property type="match status" value="1"/>
</dbReference>
<dbReference type="InterPro" id="IPR004046">
    <property type="entry name" value="GST_C"/>
</dbReference>
<dbReference type="SUPFAM" id="SSF47616">
    <property type="entry name" value="GST C-terminal domain-like"/>
    <property type="match status" value="1"/>
</dbReference>
<dbReference type="SUPFAM" id="SSF52833">
    <property type="entry name" value="Thioredoxin-like"/>
    <property type="match status" value="1"/>
</dbReference>
<name>A0A176VCP1_MARPO</name>
<dbReference type="Gene3D" id="3.40.30.10">
    <property type="entry name" value="Glutaredoxin"/>
    <property type="match status" value="1"/>
</dbReference>
<comment type="caution">
    <text evidence="4">The sequence shown here is derived from an EMBL/GenBank/DDBJ whole genome shotgun (WGS) entry which is preliminary data.</text>
</comment>
<dbReference type="SFLD" id="SFLDS00019">
    <property type="entry name" value="Glutathione_Transferase_(cytos"/>
    <property type="match status" value="1"/>
</dbReference>
<dbReference type="AlphaFoldDB" id="A0A176VCP1"/>